<dbReference type="KEGG" id="vg:80019400"/>
<dbReference type="EMBL" id="MK977707">
    <property type="protein sequence ID" value="QDF19742.1"/>
    <property type="molecule type" value="Genomic_DNA"/>
</dbReference>
<dbReference type="RefSeq" id="YP_010754799.1">
    <property type="nucleotide sequence ID" value="NC_073464.1"/>
</dbReference>
<evidence type="ECO:0000313" key="1">
    <source>
        <dbReference type="EMBL" id="QDF19742.1"/>
    </source>
</evidence>
<dbReference type="GeneID" id="80019400"/>
<evidence type="ECO:0000313" key="2">
    <source>
        <dbReference type="Proteomes" id="UP000318419"/>
    </source>
</evidence>
<organism evidence="1 2">
    <name type="scientific">Mycobacterium phage LilSpotty</name>
    <dbReference type="NCBI Taxonomy" id="2588512"/>
    <lineage>
        <taxon>Viruses</taxon>
        <taxon>Duplodnaviria</taxon>
        <taxon>Heunggongvirae</taxon>
        <taxon>Uroviricota</taxon>
        <taxon>Caudoviricetes</taxon>
        <taxon>Lilspottyvirus</taxon>
        <taxon>Lilspottyvirus lilspotty</taxon>
    </lineage>
</organism>
<name>A0A4Y6EMN7_9CAUD</name>
<protein>
    <submittedName>
        <fullName evidence="1">Uncharacterized protein</fullName>
    </submittedName>
</protein>
<dbReference type="Proteomes" id="UP000318419">
    <property type="component" value="Genome"/>
</dbReference>
<proteinExistence type="predicted"/>
<accession>A0A4Y6EMN7</accession>
<reference evidence="1 2" key="1">
    <citation type="submission" date="2019-05" db="EMBL/GenBank/DDBJ databases">
        <authorList>
            <person name="Kim R."/>
            <person name="Haleblian K.L."/>
            <person name="Torres C.-L.T."/>
            <person name="Chong M.Y."/>
            <person name="Duong K."/>
            <person name="Lee C."/>
            <person name="Lai L.T."/>
            <person name="Ballew A.S."/>
            <person name="Ly A.M."/>
            <person name="Wu S."/>
            <person name="Ngo R.T."/>
            <person name="Freise A.C."/>
            <person name="Reddi K."/>
            <person name="Moberg-Parker J."/>
            <person name="Garlena R.A."/>
            <person name="Russell D.A."/>
            <person name="Pope W.H."/>
            <person name="Jacobs-Sera D."/>
            <person name="Hatfull G.F."/>
        </authorList>
    </citation>
    <scope>NUCLEOTIDE SEQUENCE [LARGE SCALE GENOMIC DNA]</scope>
</reference>
<keyword evidence="2" id="KW-1185">Reference proteome</keyword>
<gene>
    <name evidence="1" type="primary">10</name>
    <name evidence="1" type="ORF">SEA_LILSPOTTY_10</name>
</gene>
<sequence>MAKVRVKWNNKGWDEITQQVIDNDAVPRLQRVADAANEHLDRDGYKVSVEGRNPLQKRNFRATVITATADAMYDNQKNNRLVSEFHRAGGE</sequence>